<dbReference type="RefSeq" id="WP_184832037.1">
    <property type="nucleotide sequence ID" value="NZ_JACHMN010000001.1"/>
</dbReference>
<dbReference type="SUPFAM" id="SSF46894">
    <property type="entry name" value="C-terminal effector domain of the bipartite response regulators"/>
    <property type="match status" value="1"/>
</dbReference>
<dbReference type="InterPro" id="IPR001867">
    <property type="entry name" value="OmpR/PhoB-type_DNA-bd"/>
</dbReference>
<keyword evidence="4" id="KW-0804">Transcription</keyword>
<dbReference type="EMBL" id="JACHMN010000001">
    <property type="protein sequence ID" value="MBB5867386.1"/>
    <property type="molecule type" value="Genomic_DNA"/>
</dbReference>
<dbReference type="GO" id="GO:0006355">
    <property type="term" value="P:regulation of DNA-templated transcription"/>
    <property type="evidence" value="ECO:0007669"/>
    <property type="project" value="InterPro"/>
</dbReference>
<organism evidence="7 8">
    <name type="scientific">Allocatelliglobosispora scoriae</name>
    <dbReference type="NCBI Taxonomy" id="643052"/>
    <lineage>
        <taxon>Bacteria</taxon>
        <taxon>Bacillati</taxon>
        <taxon>Actinomycetota</taxon>
        <taxon>Actinomycetes</taxon>
        <taxon>Micromonosporales</taxon>
        <taxon>Micromonosporaceae</taxon>
        <taxon>Allocatelliglobosispora</taxon>
    </lineage>
</organism>
<dbReference type="PANTHER" id="PTHR35807:SF1">
    <property type="entry name" value="TRANSCRIPTIONAL REGULATOR REDD"/>
    <property type="match status" value="1"/>
</dbReference>
<dbReference type="InterPro" id="IPR005158">
    <property type="entry name" value="BTAD"/>
</dbReference>
<evidence type="ECO:0000256" key="5">
    <source>
        <dbReference type="PROSITE-ProRule" id="PRU01091"/>
    </source>
</evidence>
<proteinExistence type="inferred from homology"/>
<dbReference type="Pfam" id="PF00486">
    <property type="entry name" value="Trans_reg_C"/>
    <property type="match status" value="1"/>
</dbReference>
<evidence type="ECO:0000256" key="3">
    <source>
        <dbReference type="ARBA" id="ARBA00023125"/>
    </source>
</evidence>
<sequence length="233" mass="26102">MLHRLLAILLAQADRPIAVSTIMEVLWGKRPPKTARKAVHVYVHQLRRLFGARVIQLTHGGYLLNTAESVIDSRQFMELTASAKDLQLQGEPAQAVHVWAQALALWRDSVAFSDVDCATGVIAAERTWLQEQRGTAWENRLAAAVSLGSGHDSIVGWQAMTEQHPYRERLHGLMMIAMYQSGRQEDALTTYENLRQRLAVELGIEPTPPLRKLHYQLLQHMPEGSLTLLSGVS</sequence>
<reference evidence="7 8" key="1">
    <citation type="submission" date="2020-08" db="EMBL/GenBank/DDBJ databases">
        <title>Sequencing the genomes of 1000 actinobacteria strains.</title>
        <authorList>
            <person name="Klenk H.-P."/>
        </authorList>
    </citation>
    <scope>NUCLEOTIDE SEQUENCE [LARGE SCALE GENOMIC DNA]</scope>
    <source>
        <strain evidence="7 8">DSM 45362</strain>
    </source>
</reference>
<gene>
    <name evidence="7" type="ORF">F4553_000765</name>
</gene>
<dbReference type="AlphaFoldDB" id="A0A841BJL3"/>
<keyword evidence="8" id="KW-1185">Reference proteome</keyword>
<dbReference type="InterPro" id="IPR051677">
    <property type="entry name" value="AfsR-DnrI-RedD_regulator"/>
</dbReference>
<comment type="caution">
    <text evidence="7">The sequence shown here is derived from an EMBL/GenBank/DDBJ whole genome shotgun (WGS) entry which is preliminary data.</text>
</comment>
<dbReference type="Pfam" id="PF03704">
    <property type="entry name" value="BTAD"/>
    <property type="match status" value="1"/>
</dbReference>
<comment type="similarity">
    <text evidence="1">Belongs to the AfsR/DnrI/RedD regulatory family.</text>
</comment>
<feature type="domain" description="OmpR/PhoB-type" evidence="6">
    <location>
        <begin position="1"/>
        <end position="66"/>
    </location>
</feature>
<dbReference type="CDD" id="cd15831">
    <property type="entry name" value="BTAD"/>
    <property type="match status" value="1"/>
</dbReference>
<name>A0A841BJL3_9ACTN</name>
<dbReference type="PROSITE" id="PS51755">
    <property type="entry name" value="OMPR_PHOB"/>
    <property type="match status" value="1"/>
</dbReference>
<dbReference type="InterPro" id="IPR016032">
    <property type="entry name" value="Sig_transdc_resp-reg_C-effctor"/>
</dbReference>
<dbReference type="GO" id="GO:0003677">
    <property type="term" value="F:DNA binding"/>
    <property type="evidence" value="ECO:0007669"/>
    <property type="project" value="UniProtKB-UniRule"/>
</dbReference>
<evidence type="ECO:0000256" key="4">
    <source>
        <dbReference type="ARBA" id="ARBA00023163"/>
    </source>
</evidence>
<evidence type="ECO:0000313" key="7">
    <source>
        <dbReference type="EMBL" id="MBB5867386.1"/>
    </source>
</evidence>
<evidence type="ECO:0000313" key="8">
    <source>
        <dbReference type="Proteomes" id="UP000587527"/>
    </source>
</evidence>
<dbReference type="Proteomes" id="UP000587527">
    <property type="component" value="Unassembled WGS sequence"/>
</dbReference>
<dbReference type="GO" id="GO:0000160">
    <property type="term" value="P:phosphorelay signal transduction system"/>
    <property type="evidence" value="ECO:0007669"/>
    <property type="project" value="InterPro"/>
</dbReference>
<evidence type="ECO:0000256" key="1">
    <source>
        <dbReference type="ARBA" id="ARBA00005820"/>
    </source>
</evidence>
<evidence type="ECO:0000259" key="6">
    <source>
        <dbReference type="PROSITE" id="PS51755"/>
    </source>
</evidence>
<protein>
    <submittedName>
        <fullName evidence="7">DNA-binding SARP family transcriptional activator</fullName>
    </submittedName>
</protein>
<keyword evidence="2" id="KW-0805">Transcription regulation</keyword>
<feature type="DNA-binding region" description="OmpR/PhoB-type" evidence="5">
    <location>
        <begin position="1"/>
        <end position="66"/>
    </location>
</feature>
<keyword evidence="3 5" id="KW-0238">DNA-binding</keyword>
<dbReference type="SMART" id="SM01043">
    <property type="entry name" value="BTAD"/>
    <property type="match status" value="1"/>
</dbReference>
<dbReference type="InterPro" id="IPR036388">
    <property type="entry name" value="WH-like_DNA-bd_sf"/>
</dbReference>
<dbReference type="Gene3D" id="1.10.10.10">
    <property type="entry name" value="Winged helix-like DNA-binding domain superfamily/Winged helix DNA-binding domain"/>
    <property type="match status" value="1"/>
</dbReference>
<evidence type="ECO:0000256" key="2">
    <source>
        <dbReference type="ARBA" id="ARBA00023015"/>
    </source>
</evidence>
<dbReference type="Gene3D" id="1.25.40.10">
    <property type="entry name" value="Tetratricopeptide repeat domain"/>
    <property type="match status" value="1"/>
</dbReference>
<dbReference type="PANTHER" id="PTHR35807">
    <property type="entry name" value="TRANSCRIPTIONAL REGULATOR REDD-RELATED"/>
    <property type="match status" value="1"/>
</dbReference>
<dbReference type="SUPFAM" id="SSF48452">
    <property type="entry name" value="TPR-like"/>
    <property type="match status" value="1"/>
</dbReference>
<dbReference type="InterPro" id="IPR011990">
    <property type="entry name" value="TPR-like_helical_dom_sf"/>
</dbReference>
<accession>A0A841BJL3</accession>